<feature type="transmembrane region" description="Helical" evidence="13">
    <location>
        <begin position="347"/>
        <end position="369"/>
    </location>
</feature>
<keyword evidence="9 13" id="KW-0472">Membrane</keyword>
<dbReference type="RefSeq" id="XP_014242366.1">
    <property type="nucleotide sequence ID" value="XM_014386880.2"/>
</dbReference>
<dbReference type="InterPro" id="IPR011011">
    <property type="entry name" value="Znf_FYVE_PHD"/>
</dbReference>
<name>A0A8I6RBX6_CIMLE</name>
<protein>
    <recommendedName>
        <fullName evidence="14">PHD-type domain-containing protein</fullName>
    </recommendedName>
</protein>
<keyword evidence="4" id="KW-0479">Metal-binding</keyword>
<dbReference type="GeneID" id="106662656"/>
<evidence type="ECO:0000256" key="8">
    <source>
        <dbReference type="ARBA" id="ARBA00023065"/>
    </source>
</evidence>
<feature type="transmembrane region" description="Helical" evidence="13">
    <location>
        <begin position="444"/>
        <end position="463"/>
    </location>
</feature>
<dbReference type="PANTHER" id="PTHR11003:SF335">
    <property type="entry name" value="POTASSIUM CHANNEL DOMAIN-CONTAINING PROTEIN"/>
    <property type="match status" value="1"/>
</dbReference>
<evidence type="ECO:0000256" key="5">
    <source>
        <dbReference type="ARBA" id="ARBA00022771"/>
    </source>
</evidence>
<dbReference type="InterPro" id="IPR013083">
    <property type="entry name" value="Znf_RING/FYVE/PHD"/>
</dbReference>
<dbReference type="SUPFAM" id="SSF57903">
    <property type="entry name" value="FYVE/PHD zinc finger"/>
    <property type="match status" value="1"/>
</dbReference>
<dbReference type="Pfam" id="PF07885">
    <property type="entry name" value="Ion_trans_2"/>
    <property type="match status" value="2"/>
</dbReference>
<feature type="transmembrane region" description="Helical" evidence="13">
    <location>
        <begin position="475"/>
        <end position="496"/>
    </location>
</feature>
<dbReference type="GO" id="GO:0005886">
    <property type="term" value="C:plasma membrane"/>
    <property type="evidence" value="ECO:0007669"/>
    <property type="project" value="TreeGrafter"/>
</dbReference>
<evidence type="ECO:0000256" key="12">
    <source>
        <dbReference type="RuleBase" id="RU003857"/>
    </source>
</evidence>
<dbReference type="InterPro" id="IPR019787">
    <property type="entry name" value="Znf_PHD-finger"/>
</dbReference>
<dbReference type="InterPro" id="IPR003280">
    <property type="entry name" value="2pore_dom_K_chnl"/>
</dbReference>
<dbReference type="CDD" id="cd15489">
    <property type="entry name" value="PHD_SF"/>
    <property type="match status" value="1"/>
</dbReference>
<keyword evidence="8 12" id="KW-0406">Ion transport</keyword>
<keyword evidence="6" id="KW-0862">Zinc</keyword>
<keyword evidence="2 12" id="KW-0813">Transport</keyword>
<evidence type="ECO:0000313" key="15">
    <source>
        <dbReference type="EnsemblMetazoa" id="XP_014242366.1"/>
    </source>
</evidence>
<dbReference type="OrthoDB" id="297496at2759"/>
<keyword evidence="16" id="KW-1185">Reference proteome</keyword>
<dbReference type="GO" id="GO:0022841">
    <property type="term" value="F:potassium ion leak channel activity"/>
    <property type="evidence" value="ECO:0007669"/>
    <property type="project" value="TreeGrafter"/>
</dbReference>
<keyword evidence="7 13" id="KW-1133">Transmembrane helix</keyword>
<keyword evidence="3 12" id="KW-0812">Transmembrane</keyword>
<evidence type="ECO:0000256" key="10">
    <source>
        <dbReference type="ARBA" id="ARBA00023303"/>
    </source>
</evidence>
<organism evidence="15 16">
    <name type="scientific">Cimex lectularius</name>
    <name type="common">Bed bug</name>
    <name type="synonym">Acanthia lectularia</name>
    <dbReference type="NCBI Taxonomy" id="79782"/>
    <lineage>
        <taxon>Eukaryota</taxon>
        <taxon>Metazoa</taxon>
        <taxon>Ecdysozoa</taxon>
        <taxon>Arthropoda</taxon>
        <taxon>Hexapoda</taxon>
        <taxon>Insecta</taxon>
        <taxon>Pterygota</taxon>
        <taxon>Neoptera</taxon>
        <taxon>Paraneoptera</taxon>
        <taxon>Hemiptera</taxon>
        <taxon>Heteroptera</taxon>
        <taxon>Panheteroptera</taxon>
        <taxon>Cimicomorpha</taxon>
        <taxon>Cimicidae</taxon>
        <taxon>Cimex</taxon>
    </lineage>
</organism>
<dbReference type="GO" id="GO:0015271">
    <property type="term" value="F:outward rectifier potassium channel activity"/>
    <property type="evidence" value="ECO:0007669"/>
    <property type="project" value="TreeGrafter"/>
</dbReference>
<dbReference type="AlphaFoldDB" id="A0A8I6RBX6"/>
<dbReference type="KEGG" id="clec:106662656"/>
<comment type="similarity">
    <text evidence="12">Belongs to the two pore domain potassium channel (TC 1.A.1.8) family.</text>
</comment>
<evidence type="ECO:0000256" key="6">
    <source>
        <dbReference type="ARBA" id="ARBA00022833"/>
    </source>
</evidence>
<feature type="domain" description="PHD-type" evidence="14">
    <location>
        <begin position="5"/>
        <end position="63"/>
    </location>
</feature>
<dbReference type="SUPFAM" id="SSF81324">
    <property type="entry name" value="Voltage-gated potassium channels"/>
    <property type="match status" value="2"/>
</dbReference>
<evidence type="ECO:0000256" key="13">
    <source>
        <dbReference type="SAM" id="Phobius"/>
    </source>
</evidence>
<comment type="subcellular location">
    <subcellularLocation>
        <location evidence="1">Membrane</location>
        <topology evidence="1">Multi-pass membrane protein</topology>
    </subcellularLocation>
</comment>
<dbReference type="GO" id="GO:0008270">
    <property type="term" value="F:zinc ion binding"/>
    <property type="evidence" value="ECO:0007669"/>
    <property type="project" value="UniProtKB-KW"/>
</dbReference>
<dbReference type="GO" id="GO:0030322">
    <property type="term" value="P:stabilization of membrane potential"/>
    <property type="evidence" value="ECO:0007669"/>
    <property type="project" value="TreeGrafter"/>
</dbReference>
<keyword evidence="10 12" id="KW-0407">Ion channel</keyword>
<dbReference type="InterPro" id="IPR001965">
    <property type="entry name" value="Znf_PHD"/>
</dbReference>
<dbReference type="Proteomes" id="UP000494040">
    <property type="component" value="Unassembled WGS sequence"/>
</dbReference>
<keyword evidence="5 11" id="KW-0863">Zinc-finger</keyword>
<proteinExistence type="inferred from homology"/>
<reference evidence="15" key="1">
    <citation type="submission" date="2022-01" db="UniProtKB">
        <authorList>
            <consortium name="EnsemblMetazoa"/>
        </authorList>
    </citation>
    <scope>IDENTIFICATION</scope>
</reference>
<dbReference type="PANTHER" id="PTHR11003">
    <property type="entry name" value="POTASSIUM CHANNEL, SUBFAMILY K"/>
    <property type="match status" value="1"/>
</dbReference>
<feature type="transmembrane region" description="Helical" evidence="13">
    <location>
        <begin position="417"/>
        <end position="438"/>
    </location>
</feature>
<evidence type="ECO:0000256" key="7">
    <source>
        <dbReference type="ARBA" id="ARBA00022989"/>
    </source>
</evidence>
<dbReference type="InterPro" id="IPR019786">
    <property type="entry name" value="Zinc_finger_PHD-type_CS"/>
</dbReference>
<evidence type="ECO:0000256" key="9">
    <source>
        <dbReference type="ARBA" id="ARBA00023136"/>
    </source>
</evidence>
<feature type="transmembrane region" description="Helical" evidence="13">
    <location>
        <begin position="234"/>
        <end position="257"/>
    </location>
</feature>
<evidence type="ECO:0000256" key="3">
    <source>
        <dbReference type="ARBA" id="ARBA00022692"/>
    </source>
</evidence>
<dbReference type="SMART" id="SM00249">
    <property type="entry name" value="PHD"/>
    <property type="match status" value="1"/>
</dbReference>
<evidence type="ECO:0000259" key="14">
    <source>
        <dbReference type="PROSITE" id="PS50016"/>
    </source>
</evidence>
<dbReference type="Gene3D" id="3.30.40.10">
    <property type="entry name" value="Zinc/RING finger domain, C3HC4 (zinc finger)"/>
    <property type="match status" value="1"/>
</dbReference>
<accession>A0A8I6RBX6</accession>
<dbReference type="Gene3D" id="1.10.287.70">
    <property type="match status" value="1"/>
</dbReference>
<dbReference type="PROSITE" id="PS50016">
    <property type="entry name" value="ZF_PHD_2"/>
    <property type="match status" value="1"/>
</dbReference>
<dbReference type="EnsemblMetazoa" id="XM_014386880.2">
    <property type="protein sequence ID" value="XP_014242366.1"/>
    <property type="gene ID" value="LOC106662656"/>
</dbReference>
<evidence type="ECO:0000313" key="16">
    <source>
        <dbReference type="Proteomes" id="UP000494040"/>
    </source>
</evidence>
<dbReference type="PROSITE" id="PS01359">
    <property type="entry name" value="ZF_PHD_1"/>
    <property type="match status" value="1"/>
</dbReference>
<sequence>MLAVKGVCTLCKEELSIFRAGLVCFNCEKFVHGSCCKPPQDMSALQKYVIAYSSWYCEKCYNRYSKDITSRGNADRIVVEKKMDLLNQIRDLIMKIEDTLRSMGQRCKQMNDRAISLTMENEELKKQILLHEKFLKDKPKNFKQWKERRKILGVAKREKRAIKYWLPLDVDGPSKRKELLTFIKKQQGLSEKEANKAVYTSTRKKEKLFKHKAPDSSISFQIYQTINNISKSRLANVFLIAVIVIYTLLGALVYTYVEGAYESDLRDQIVNERNRLIRDGNQTVDEVRHYFDFLSEIFGNHSKVLTRGDEELAWDYIDSIYFCGMTYTSVGYGDITPMTSVGKVFTIIYAFFGIPMFLMLLASLGSYVCKGILFDISLMTRCCLKMCCKDSRIVKRLNDVEDYDDETKAIVDQGCGVLLYFIVTLIVTFLVGAVLFMFGENLQFMPALYFIFITLSTLGFGDTVPNNRAFMIASVVYIVVGLTMASTAINAIMYVLKEKLSSGFHKLGKKVDEMETGVYTEDYDA</sequence>
<evidence type="ECO:0000256" key="2">
    <source>
        <dbReference type="ARBA" id="ARBA00022448"/>
    </source>
</evidence>
<evidence type="ECO:0000256" key="1">
    <source>
        <dbReference type="ARBA" id="ARBA00004141"/>
    </source>
</evidence>
<dbReference type="InterPro" id="IPR013099">
    <property type="entry name" value="K_chnl_dom"/>
</dbReference>
<evidence type="ECO:0000256" key="11">
    <source>
        <dbReference type="PROSITE-ProRule" id="PRU00146"/>
    </source>
</evidence>
<evidence type="ECO:0000256" key="4">
    <source>
        <dbReference type="ARBA" id="ARBA00022723"/>
    </source>
</evidence>
<dbReference type="PRINTS" id="PR01333">
    <property type="entry name" value="2POREKCHANEL"/>
</dbReference>